<dbReference type="PANTHER" id="PTHR30055:SF148">
    <property type="entry name" value="TETR-FAMILY TRANSCRIPTIONAL REGULATOR"/>
    <property type="match status" value="1"/>
</dbReference>
<dbReference type="EMBL" id="CTEE01000001">
    <property type="protein sequence ID" value="CQD22366.1"/>
    <property type="molecule type" value="Genomic_DNA"/>
</dbReference>
<dbReference type="InterPro" id="IPR011075">
    <property type="entry name" value="TetR_C"/>
</dbReference>
<dbReference type="Pfam" id="PF16859">
    <property type="entry name" value="TetR_C_11"/>
    <property type="match status" value="1"/>
</dbReference>
<dbReference type="Pfam" id="PF00440">
    <property type="entry name" value="TetR_N"/>
    <property type="match status" value="1"/>
</dbReference>
<keyword evidence="1" id="KW-0805">Transcription regulation</keyword>
<dbReference type="Proteomes" id="UP000199251">
    <property type="component" value="Unassembled WGS sequence"/>
</dbReference>
<dbReference type="Gene3D" id="1.10.10.60">
    <property type="entry name" value="Homeodomain-like"/>
    <property type="match status" value="1"/>
</dbReference>
<sequence length="224" mass="24567">MYNGRDNFCFEAPERRTGHRVLTYGRVVNHPRPGRPRSAAAHEAILDATRALLIEGGYAGVSMDKVAANAGVGMQTVYRRWPSKAPMVAEAVMQAYAVADFTLPDTGDTVEDLRTWMHEYATLSATTENVALVRALAAAAAEDLQDRDTLYRQLTGRFHDALKQRLQIGISRGQVRPDADIEAAADALIGAPLYRMLSITTTAPEMIERYDGLIDTMMRGLSGP</sequence>
<dbReference type="InterPro" id="IPR036271">
    <property type="entry name" value="Tet_transcr_reg_TetR-rel_C_sf"/>
</dbReference>
<dbReference type="PRINTS" id="PR00455">
    <property type="entry name" value="HTHTETR"/>
</dbReference>
<dbReference type="PROSITE" id="PS50977">
    <property type="entry name" value="HTH_TETR_2"/>
    <property type="match status" value="1"/>
</dbReference>
<evidence type="ECO:0000256" key="2">
    <source>
        <dbReference type="ARBA" id="ARBA00023125"/>
    </source>
</evidence>
<proteinExistence type="predicted"/>
<evidence type="ECO:0000256" key="4">
    <source>
        <dbReference type="PROSITE-ProRule" id="PRU00335"/>
    </source>
</evidence>
<feature type="domain" description="HTH tetR-type" evidence="5">
    <location>
        <begin position="39"/>
        <end position="99"/>
    </location>
</feature>
<dbReference type="InterPro" id="IPR050109">
    <property type="entry name" value="HTH-type_TetR-like_transc_reg"/>
</dbReference>
<accession>A0A0E4H1V5</accession>
<feature type="DNA-binding region" description="H-T-H motif" evidence="4">
    <location>
        <begin position="62"/>
        <end position="81"/>
    </location>
</feature>
<organism evidence="6 7">
    <name type="scientific">Mycobacterium lentiflavum</name>
    <dbReference type="NCBI Taxonomy" id="141349"/>
    <lineage>
        <taxon>Bacteria</taxon>
        <taxon>Bacillati</taxon>
        <taxon>Actinomycetota</taxon>
        <taxon>Actinomycetes</taxon>
        <taxon>Mycobacteriales</taxon>
        <taxon>Mycobacteriaceae</taxon>
        <taxon>Mycobacterium</taxon>
        <taxon>Mycobacterium simiae complex</taxon>
    </lineage>
</organism>
<keyword evidence="2 4" id="KW-0238">DNA-binding</keyword>
<dbReference type="Gene3D" id="1.10.357.10">
    <property type="entry name" value="Tetracycline Repressor, domain 2"/>
    <property type="match status" value="1"/>
</dbReference>
<evidence type="ECO:0000313" key="6">
    <source>
        <dbReference type="EMBL" id="CQD22366.1"/>
    </source>
</evidence>
<dbReference type="GO" id="GO:0000976">
    <property type="term" value="F:transcription cis-regulatory region binding"/>
    <property type="evidence" value="ECO:0007669"/>
    <property type="project" value="TreeGrafter"/>
</dbReference>
<dbReference type="InterPro" id="IPR009057">
    <property type="entry name" value="Homeodomain-like_sf"/>
</dbReference>
<dbReference type="SUPFAM" id="SSF46689">
    <property type="entry name" value="Homeodomain-like"/>
    <property type="match status" value="1"/>
</dbReference>
<keyword evidence="3" id="KW-0804">Transcription</keyword>
<dbReference type="AlphaFoldDB" id="A0A0E4H1V5"/>
<dbReference type="SUPFAM" id="SSF48498">
    <property type="entry name" value="Tetracyclin repressor-like, C-terminal domain"/>
    <property type="match status" value="1"/>
</dbReference>
<dbReference type="STRING" id="141349.BN1232_05600"/>
<dbReference type="PANTHER" id="PTHR30055">
    <property type="entry name" value="HTH-TYPE TRANSCRIPTIONAL REGULATOR RUTR"/>
    <property type="match status" value="1"/>
</dbReference>
<dbReference type="InterPro" id="IPR001647">
    <property type="entry name" value="HTH_TetR"/>
</dbReference>
<evidence type="ECO:0000313" key="7">
    <source>
        <dbReference type="Proteomes" id="UP000199251"/>
    </source>
</evidence>
<reference evidence="6 7" key="1">
    <citation type="submission" date="2015-03" db="EMBL/GenBank/DDBJ databases">
        <authorList>
            <person name="Urmite Genomes"/>
        </authorList>
    </citation>
    <scope>NUCLEOTIDE SEQUENCE [LARGE SCALE GENOMIC DNA]</scope>
    <source>
        <strain evidence="6 7">CSUR P1491</strain>
    </source>
</reference>
<evidence type="ECO:0000256" key="3">
    <source>
        <dbReference type="ARBA" id="ARBA00023163"/>
    </source>
</evidence>
<name>A0A0E4H1V5_MYCLN</name>
<evidence type="ECO:0000256" key="1">
    <source>
        <dbReference type="ARBA" id="ARBA00023015"/>
    </source>
</evidence>
<protein>
    <submittedName>
        <fullName evidence="6">Transcriptional regulator</fullName>
    </submittedName>
</protein>
<gene>
    <name evidence="6" type="ORF">BN1232_05600</name>
</gene>
<dbReference type="GO" id="GO:0003700">
    <property type="term" value="F:DNA-binding transcription factor activity"/>
    <property type="evidence" value="ECO:0007669"/>
    <property type="project" value="TreeGrafter"/>
</dbReference>
<evidence type="ECO:0000259" key="5">
    <source>
        <dbReference type="PROSITE" id="PS50977"/>
    </source>
</evidence>